<accession>C5KYP6</accession>
<dbReference type="GeneID" id="9038241"/>
<protein>
    <submittedName>
        <fullName evidence="1">Uncharacterized protein</fullName>
    </submittedName>
</protein>
<evidence type="ECO:0000313" key="1">
    <source>
        <dbReference type="EMBL" id="EER10397.1"/>
    </source>
</evidence>
<name>C5KYP6_PERM5</name>
<dbReference type="RefSeq" id="XP_002778602.1">
    <property type="nucleotide sequence ID" value="XM_002778556.1"/>
</dbReference>
<gene>
    <name evidence="1" type="ORF">Pmar_PMAR010786</name>
</gene>
<dbReference type="InParanoid" id="C5KYP6"/>
<organism evidence="2">
    <name type="scientific">Perkinsus marinus (strain ATCC 50983 / TXsc)</name>
    <dbReference type="NCBI Taxonomy" id="423536"/>
    <lineage>
        <taxon>Eukaryota</taxon>
        <taxon>Sar</taxon>
        <taxon>Alveolata</taxon>
        <taxon>Perkinsozoa</taxon>
        <taxon>Perkinsea</taxon>
        <taxon>Perkinsida</taxon>
        <taxon>Perkinsidae</taxon>
        <taxon>Perkinsus</taxon>
    </lineage>
</organism>
<feature type="non-terminal residue" evidence="1">
    <location>
        <position position="50"/>
    </location>
</feature>
<dbReference type="AlphaFoldDB" id="C5KYP6"/>
<dbReference type="Proteomes" id="UP000007800">
    <property type="component" value="Unassembled WGS sequence"/>
</dbReference>
<evidence type="ECO:0000313" key="2">
    <source>
        <dbReference type="Proteomes" id="UP000007800"/>
    </source>
</evidence>
<proteinExistence type="predicted"/>
<keyword evidence="2" id="KW-1185">Reference proteome</keyword>
<dbReference type="EMBL" id="GG677477">
    <property type="protein sequence ID" value="EER10397.1"/>
    <property type="molecule type" value="Genomic_DNA"/>
</dbReference>
<reference evidence="1 2" key="1">
    <citation type="submission" date="2008-07" db="EMBL/GenBank/DDBJ databases">
        <authorList>
            <person name="El-Sayed N."/>
            <person name="Caler E."/>
            <person name="Inman J."/>
            <person name="Amedeo P."/>
            <person name="Hass B."/>
            <person name="Wortman J."/>
        </authorList>
    </citation>
    <scope>NUCLEOTIDE SEQUENCE [LARGE SCALE GENOMIC DNA]</scope>
    <source>
        <strain evidence="2">ATCC 50983 / TXsc</strain>
    </source>
</reference>
<sequence>MLQRHVTAQTDPPLAQNVHTISIFSHGVHSNILLNVYERRAPWKTSSSSE</sequence>